<feature type="compositionally biased region" description="Low complexity" evidence="1">
    <location>
        <begin position="81"/>
        <end position="96"/>
    </location>
</feature>
<organism evidence="2 3">
    <name type="scientific">Glossina austeni</name>
    <name type="common">Savannah tsetse fly</name>
    <dbReference type="NCBI Taxonomy" id="7395"/>
    <lineage>
        <taxon>Eukaryota</taxon>
        <taxon>Metazoa</taxon>
        <taxon>Ecdysozoa</taxon>
        <taxon>Arthropoda</taxon>
        <taxon>Hexapoda</taxon>
        <taxon>Insecta</taxon>
        <taxon>Pterygota</taxon>
        <taxon>Neoptera</taxon>
        <taxon>Endopterygota</taxon>
        <taxon>Diptera</taxon>
        <taxon>Brachycera</taxon>
        <taxon>Muscomorpha</taxon>
        <taxon>Hippoboscoidea</taxon>
        <taxon>Glossinidae</taxon>
        <taxon>Glossina</taxon>
    </lineage>
</organism>
<feature type="region of interest" description="Disordered" evidence="1">
    <location>
        <begin position="266"/>
        <end position="291"/>
    </location>
</feature>
<accession>A0A1A9UU47</accession>
<dbReference type="VEuPathDB" id="VectorBase:GAUT015337"/>
<feature type="region of interest" description="Disordered" evidence="1">
    <location>
        <begin position="174"/>
        <end position="244"/>
    </location>
</feature>
<feature type="compositionally biased region" description="Polar residues" evidence="1">
    <location>
        <begin position="132"/>
        <end position="142"/>
    </location>
</feature>
<sequence>MHLKSVCKLKIRKSEQANERINDISKRHSEANELAVIKIAPNDRISHKSTGPRRASSKNTKSHEVTFSGSVGGGDSDSERTPTTSRSSRLVRQSRSYTVSIGRSLSRPTSPDSNSSSTQYRSLQNSRDHPTRTSSDYETANTEYHHQKLSETERFAASNVQRSSSNGYLKHADTMASDDEDHSHSRDNDDNMYDRDTEEFYSNIQDATGTSGTSRSKRSSLFSRSDSSATTTSSSGGTFTGVKRRSAASIISSSICSDIIPIDRRRSSTATEYSIKSTSSQPRRSSGRVRRHISRMTIAGARRRTTGR</sequence>
<name>A0A1A9UU47_GLOAU</name>
<evidence type="ECO:0000313" key="2">
    <source>
        <dbReference type="EnsemblMetazoa" id="GAUT015337-PA"/>
    </source>
</evidence>
<proteinExistence type="predicted"/>
<protein>
    <submittedName>
        <fullName evidence="2">Uncharacterized protein</fullName>
    </submittedName>
</protein>
<dbReference type="AlphaFoldDB" id="A0A1A9UU47"/>
<feature type="region of interest" description="Disordered" evidence="1">
    <location>
        <begin position="38"/>
        <end position="145"/>
    </location>
</feature>
<feature type="compositionally biased region" description="Low complexity" evidence="1">
    <location>
        <begin position="104"/>
        <end position="118"/>
    </location>
</feature>
<feature type="compositionally biased region" description="Basic and acidic residues" evidence="1">
    <location>
        <begin position="181"/>
        <end position="195"/>
    </location>
</feature>
<keyword evidence="3" id="KW-1185">Reference proteome</keyword>
<dbReference type="EnsemblMetazoa" id="GAUT015337-RA">
    <property type="protein sequence ID" value="GAUT015337-PA"/>
    <property type="gene ID" value="GAUT015337"/>
</dbReference>
<feature type="compositionally biased region" description="Low complexity" evidence="1">
    <location>
        <begin position="208"/>
        <end position="244"/>
    </location>
</feature>
<reference evidence="2" key="1">
    <citation type="submission" date="2020-05" db="UniProtKB">
        <authorList>
            <consortium name="EnsemblMetazoa"/>
        </authorList>
    </citation>
    <scope>IDENTIFICATION</scope>
    <source>
        <strain evidence="2">TTRI</strain>
    </source>
</reference>
<evidence type="ECO:0000313" key="3">
    <source>
        <dbReference type="Proteomes" id="UP000078200"/>
    </source>
</evidence>
<evidence type="ECO:0000256" key="1">
    <source>
        <dbReference type="SAM" id="MobiDB-lite"/>
    </source>
</evidence>
<feature type="compositionally biased region" description="Polar residues" evidence="1">
    <location>
        <begin position="269"/>
        <end position="284"/>
    </location>
</feature>
<dbReference type="Proteomes" id="UP000078200">
    <property type="component" value="Unassembled WGS sequence"/>
</dbReference>